<dbReference type="RefSeq" id="XP_003670241.1">
    <property type="nucleotide sequence ID" value="XM_003670193.1"/>
</dbReference>
<keyword evidence="3" id="KW-1185">Reference proteome</keyword>
<dbReference type="AlphaFoldDB" id="G0WB78"/>
<dbReference type="OMA" id="PNWYSLP"/>
<gene>
    <name evidence="2" type="primary">NDAI0E01820</name>
    <name evidence="2" type="ordered locus">NDAI_0E01820</name>
</gene>
<dbReference type="GeneID" id="11498888"/>
<accession>G0WB78</accession>
<evidence type="ECO:0000256" key="1">
    <source>
        <dbReference type="SAM" id="MobiDB-lite"/>
    </source>
</evidence>
<dbReference type="eggNOG" id="ENOG502QQT5">
    <property type="taxonomic scope" value="Eukaryota"/>
</dbReference>
<evidence type="ECO:0000313" key="3">
    <source>
        <dbReference type="Proteomes" id="UP000000689"/>
    </source>
</evidence>
<proteinExistence type="predicted"/>
<protein>
    <submittedName>
        <fullName evidence="2">Uncharacterized protein</fullName>
    </submittedName>
</protein>
<dbReference type="GO" id="GO:0006337">
    <property type="term" value="P:nucleosome disassembly"/>
    <property type="evidence" value="ECO:0007669"/>
    <property type="project" value="EnsemblFungi"/>
</dbReference>
<sequence>MSPDDLLADLQIVLKAASTKCDVLDEKFPSKFYEEIPAKIYESYFKFIKNRSNLEGVLRNEDKLALTTINEKFDNKEYIPEQHGIYKLYHDITLVCILLIHYYPQGTKNYYMVDKFYHFATELILRECYKLGMIIDANDDIDSTDTSTNTELDDVIGKDFIKVSMNYKLPLTQTYHIKTKDLDLFSSLISKSNLDKRPHELPNSNFEINNVIPQTNVQEEAPRLGFVAANTSNIPDPTLTPTTMLTNFSHPNWYNLPTTTWLNYDDYKSWAPTLKEDGTVVDSTTRGITWLKKVAYMNILKEKKIVEEKETSEEKLDKEETIIEPANTADTTVAAAITKTTNTPGTADAIETPTNTVNTPNITGSTNNTTTITTDTTTINARKMEGDMGAGAGSETKMLDMTEVNGTKPTPDGIVADNAADKETSGKSGKSKVIKLENLFNWSPSNYLGQDEIESFKNGRQEKLVNETLLKIQNLRKKRVSNRVTKPTEEETQLYHKAKRLMKEIILAKQVSDFFPSLCKSFPIVQATYSGNIPVIRAQHARKRRHRK</sequence>
<dbReference type="EMBL" id="HE580271">
    <property type="protein sequence ID" value="CCD24998.1"/>
    <property type="molecule type" value="Genomic_DNA"/>
</dbReference>
<dbReference type="STRING" id="1071378.G0WB78"/>
<dbReference type="GO" id="GO:0016586">
    <property type="term" value="C:RSC-type complex"/>
    <property type="evidence" value="ECO:0007669"/>
    <property type="project" value="EnsemblFungi"/>
</dbReference>
<dbReference type="HOGENOM" id="CLU_043834_0_0_1"/>
<organism evidence="2 3">
    <name type="scientific">Naumovozyma dairenensis (strain ATCC 10597 / BCRC 20456 / CBS 421 / NBRC 0211 / NRRL Y-12639)</name>
    <name type="common">Saccharomyces dairenensis</name>
    <dbReference type="NCBI Taxonomy" id="1071378"/>
    <lineage>
        <taxon>Eukaryota</taxon>
        <taxon>Fungi</taxon>
        <taxon>Dikarya</taxon>
        <taxon>Ascomycota</taxon>
        <taxon>Saccharomycotina</taxon>
        <taxon>Saccharomycetes</taxon>
        <taxon>Saccharomycetales</taxon>
        <taxon>Saccharomycetaceae</taxon>
        <taxon>Naumovozyma</taxon>
    </lineage>
</organism>
<dbReference type="OrthoDB" id="5354116at2759"/>
<feature type="region of interest" description="Disordered" evidence="1">
    <location>
        <begin position="408"/>
        <end position="428"/>
    </location>
</feature>
<name>G0WB78_NAUDC</name>
<evidence type="ECO:0000313" key="2">
    <source>
        <dbReference type="EMBL" id="CCD24998.1"/>
    </source>
</evidence>
<dbReference type="GO" id="GO:0006368">
    <property type="term" value="P:transcription elongation by RNA polymerase II"/>
    <property type="evidence" value="ECO:0007669"/>
    <property type="project" value="EnsemblFungi"/>
</dbReference>
<dbReference type="Proteomes" id="UP000000689">
    <property type="component" value="Chromosome 5"/>
</dbReference>
<feature type="compositionally biased region" description="Low complexity" evidence="1">
    <location>
        <begin position="352"/>
        <end position="372"/>
    </location>
</feature>
<dbReference type="KEGG" id="ndi:NDAI_0E01820"/>
<reference evidence="2 3" key="1">
    <citation type="journal article" date="2011" name="Proc. Natl. Acad. Sci. U.S.A.">
        <title>Evolutionary erosion of yeast sex chromosomes by mating-type switching accidents.</title>
        <authorList>
            <person name="Gordon J.L."/>
            <person name="Armisen D."/>
            <person name="Proux-Wera E."/>
            <person name="Oheigeartaigh S.S."/>
            <person name="Byrne K.P."/>
            <person name="Wolfe K.H."/>
        </authorList>
    </citation>
    <scope>NUCLEOTIDE SEQUENCE [LARGE SCALE GENOMIC DNA]</scope>
    <source>
        <strain evidence="3">ATCC 10597 / BCRC 20456 / CBS 421 / NBRC 0211 / NRRL Y-12639</strain>
    </source>
</reference>
<feature type="region of interest" description="Disordered" evidence="1">
    <location>
        <begin position="344"/>
        <end position="372"/>
    </location>
</feature>